<dbReference type="Proteomes" id="UP000596742">
    <property type="component" value="Unassembled WGS sequence"/>
</dbReference>
<dbReference type="GO" id="GO:0140625">
    <property type="term" value="F:opioid growth factor receptor activity"/>
    <property type="evidence" value="ECO:0007669"/>
    <property type="project" value="InterPro"/>
</dbReference>
<dbReference type="Pfam" id="PF04664">
    <property type="entry name" value="OGFr_N"/>
    <property type="match status" value="1"/>
</dbReference>
<feature type="compositionally biased region" description="Basic and acidic residues" evidence="2">
    <location>
        <begin position="282"/>
        <end position="298"/>
    </location>
</feature>
<comment type="caution">
    <text evidence="4">The sequence shown here is derived from an EMBL/GenBank/DDBJ whole genome shotgun (WGS) entry which is preliminary data.</text>
</comment>
<feature type="compositionally biased region" description="Basic and acidic residues" evidence="2">
    <location>
        <begin position="349"/>
        <end position="395"/>
    </location>
</feature>
<feature type="compositionally biased region" description="Basic and acidic residues" evidence="2">
    <location>
        <begin position="1"/>
        <end position="10"/>
    </location>
</feature>
<dbReference type="AlphaFoldDB" id="A0A8B6FUJ7"/>
<protein>
    <recommendedName>
        <fullName evidence="3">Opioid growth factor receptor (OGFr) conserved domain-containing protein</fullName>
    </recommendedName>
</protein>
<organism evidence="4 5">
    <name type="scientific">Mytilus galloprovincialis</name>
    <name type="common">Mediterranean mussel</name>
    <dbReference type="NCBI Taxonomy" id="29158"/>
    <lineage>
        <taxon>Eukaryota</taxon>
        <taxon>Metazoa</taxon>
        <taxon>Spiralia</taxon>
        <taxon>Lophotrochozoa</taxon>
        <taxon>Mollusca</taxon>
        <taxon>Bivalvia</taxon>
        <taxon>Autobranchia</taxon>
        <taxon>Pteriomorphia</taxon>
        <taxon>Mytilida</taxon>
        <taxon>Mytiloidea</taxon>
        <taxon>Mytilidae</taxon>
        <taxon>Mytilinae</taxon>
        <taxon>Mytilus</taxon>
    </lineage>
</organism>
<gene>
    <name evidence="4" type="ORF">MGAL_10B022772</name>
</gene>
<keyword evidence="5" id="KW-1185">Reference proteome</keyword>
<feature type="compositionally biased region" description="Polar residues" evidence="2">
    <location>
        <begin position="299"/>
        <end position="308"/>
    </location>
</feature>
<evidence type="ECO:0000313" key="5">
    <source>
        <dbReference type="Proteomes" id="UP000596742"/>
    </source>
</evidence>
<proteinExistence type="inferred from homology"/>
<evidence type="ECO:0000256" key="2">
    <source>
        <dbReference type="SAM" id="MobiDB-lite"/>
    </source>
</evidence>
<name>A0A8B6FUJ7_MYTGA</name>
<feature type="compositionally biased region" description="Polar residues" evidence="2">
    <location>
        <begin position="396"/>
        <end position="425"/>
    </location>
</feature>
<dbReference type="GO" id="GO:0016020">
    <property type="term" value="C:membrane"/>
    <property type="evidence" value="ECO:0007669"/>
    <property type="project" value="InterPro"/>
</dbReference>
<evidence type="ECO:0000256" key="1">
    <source>
        <dbReference type="ARBA" id="ARBA00010365"/>
    </source>
</evidence>
<reference evidence="4" key="1">
    <citation type="submission" date="2018-11" db="EMBL/GenBank/DDBJ databases">
        <authorList>
            <person name="Alioto T."/>
            <person name="Alioto T."/>
        </authorList>
    </citation>
    <scope>NUCLEOTIDE SEQUENCE</scope>
</reference>
<feature type="domain" description="Opioid growth factor receptor (OGFr) conserved" evidence="3">
    <location>
        <begin position="91"/>
        <end position="277"/>
    </location>
</feature>
<accession>A0A8B6FUJ7</accession>
<dbReference type="PANTHER" id="PTHR14015:SF2">
    <property type="entry name" value="OPIOID GROWTH FACTOR RECEPTOR (OGFR) CONSERVED DOMAIN-CONTAINING PROTEIN"/>
    <property type="match status" value="1"/>
</dbReference>
<evidence type="ECO:0000259" key="3">
    <source>
        <dbReference type="Pfam" id="PF04664"/>
    </source>
</evidence>
<feature type="region of interest" description="Disordered" evidence="2">
    <location>
        <begin position="330"/>
        <end position="425"/>
    </location>
</feature>
<feature type="region of interest" description="Disordered" evidence="2">
    <location>
        <begin position="282"/>
        <end position="315"/>
    </location>
</feature>
<dbReference type="OrthoDB" id="9030204at2759"/>
<comment type="similarity">
    <text evidence="1">Belongs to the opioid growth factor receptor family.</text>
</comment>
<dbReference type="InterPro" id="IPR039574">
    <property type="entry name" value="OGFr"/>
</dbReference>
<sequence length="425" mass="50186">MNESSKDKSKQTTMGSYFTRQSKDKEKDKKEKMEEDKPTNFIDRKTRFKNSSTNDDWTSGWSTGWSSGDWKKKDTEDYRNGYPGKKDRLDETNNLEFYKNELKSYPDGDLIDNIHKKWWGNYKLLERHHGYIQWLFPIRESGMNYHAQILQKHEAEGIIKDEKAHRRVLKSYKMMLDFYGMQIKDEVTGEIEKAENWKERFSHLNRSYHNYLRITRILKCLGELGYEHMKVRFLEFIIEEALEKKTLKNCYESCKDYWVETLRADDERKRLQDYMRKVEEGYESGDDKYGRHSNKADDSNMSNLVSNHNDVDMDDDSQEMKHYAKVVEEGSEKVPLESQMSLDNIVDQGKLEVDNKCDEGSEIRDSDAMDTEQGQKQEENSGKEQNKEMEQKPEAETSQDLSASQAKSNTQTDSQETQSYDLQKV</sequence>
<dbReference type="PANTHER" id="PTHR14015">
    <property type="entry name" value="OPIOID GROWTH FACTOR RECEPTOR OGFR ZETA-TYPE OPIOID RECEPTOR"/>
    <property type="match status" value="1"/>
</dbReference>
<evidence type="ECO:0000313" key="4">
    <source>
        <dbReference type="EMBL" id="VDI54549.1"/>
    </source>
</evidence>
<feature type="compositionally biased region" description="Polar residues" evidence="2">
    <location>
        <begin position="11"/>
        <end position="20"/>
    </location>
</feature>
<dbReference type="InterPro" id="IPR006757">
    <property type="entry name" value="OGF_rcpt"/>
</dbReference>
<dbReference type="EMBL" id="UYJE01007418">
    <property type="protein sequence ID" value="VDI54549.1"/>
    <property type="molecule type" value="Genomic_DNA"/>
</dbReference>
<feature type="region of interest" description="Disordered" evidence="2">
    <location>
        <begin position="1"/>
        <end position="61"/>
    </location>
</feature>
<feature type="compositionally biased region" description="Basic and acidic residues" evidence="2">
    <location>
        <begin position="21"/>
        <end position="45"/>
    </location>
</feature>